<sequence length="473" mass="53168">MPEITLIDLPYQSSLLPFFQAIRHLPYPAILDSNHEHFPDTQFDILVANPLARIHPKSHNTLIDWRDQVLYRLSDTDNPMALLNELYTHIVQEDWTKNAPTDLPFIGGLLGYYGYESGHYVEQLPDSVNHDIQLDTLSLGLYGWTVVTNHPRRSTQLIITPWCSLEESNSILSLLEKTQHQEKDNHQKEASEFRLHSRFTSNMSASSYAKKFNQVKAYIQAGDCYQVNLAQRFSSTYHGDPFTAYQQLRAVCPTPFSAYLALSPDQAILSHSPERFLLCDKGRIESKPIKGTIARGETPQADKKNADTLLKSKKDRAENLMIVDLLRNDLGRTCLTGSIKVPSLFALESYANVHHLVSTVEGCIDSRDQAIHVFHESFPGGSITGAPKIRAMQIIDELEPDERSAYCGSIVYFSANGQMDSSITIRTLVADQGNIHCWAGGGLVADSICEAEYQETFTKVGKLTHTLEHVFLK</sequence>
<organism evidence="5 6">
    <name type="scientific">Marinomonas spartinae</name>
    <dbReference type="NCBI Taxonomy" id="1792290"/>
    <lineage>
        <taxon>Bacteria</taxon>
        <taxon>Pseudomonadati</taxon>
        <taxon>Pseudomonadota</taxon>
        <taxon>Gammaproteobacteria</taxon>
        <taxon>Oceanospirillales</taxon>
        <taxon>Oceanospirillaceae</taxon>
        <taxon>Marinomonas</taxon>
    </lineage>
</organism>
<evidence type="ECO:0000256" key="2">
    <source>
        <dbReference type="ARBA" id="ARBA00022679"/>
    </source>
</evidence>
<dbReference type="RefSeq" id="WP_067015628.1">
    <property type="nucleotide sequence ID" value="NZ_FLOB01000003.1"/>
</dbReference>
<dbReference type="AlphaFoldDB" id="A0A1A8TFC5"/>
<reference evidence="5 6" key="1">
    <citation type="submission" date="2016-06" db="EMBL/GenBank/DDBJ databases">
        <authorList>
            <person name="Kjaerup R.B."/>
            <person name="Dalgaard T.S."/>
            <person name="Juul-Madsen H.R."/>
        </authorList>
    </citation>
    <scope>NUCLEOTIDE SEQUENCE [LARGE SCALE GENOMIC DNA]</scope>
    <source>
        <strain evidence="5 6">CECT 8886</strain>
    </source>
</reference>
<proteinExistence type="predicted"/>
<dbReference type="STRING" id="1792290.MSP8886_01951"/>
<dbReference type="InterPro" id="IPR005802">
    <property type="entry name" value="ADC_synth_comp_1"/>
</dbReference>
<dbReference type="InterPro" id="IPR019999">
    <property type="entry name" value="Anth_synth_I-like"/>
</dbReference>
<feature type="domain" description="Anthranilate synthase component I N-terminal" evidence="4">
    <location>
        <begin position="18"/>
        <end position="155"/>
    </location>
</feature>
<dbReference type="PRINTS" id="PR00095">
    <property type="entry name" value="ANTSNTHASEI"/>
</dbReference>
<keyword evidence="6" id="KW-1185">Reference proteome</keyword>
<keyword evidence="5" id="KW-0032">Aminotransferase</keyword>
<dbReference type="Proteomes" id="UP000092544">
    <property type="component" value="Unassembled WGS sequence"/>
</dbReference>
<protein>
    <recommendedName>
        <fullName evidence="1">aminodeoxychorismate synthase</fullName>
        <ecNumber evidence="1">2.6.1.85</ecNumber>
    </recommendedName>
</protein>
<evidence type="ECO:0000313" key="5">
    <source>
        <dbReference type="EMBL" id="SBS30858.1"/>
    </source>
</evidence>
<dbReference type="Gene3D" id="3.60.120.10">
    <property type="entry name" value="Anthranilate synthase"/>
    <property type="match status" value="1"/>
</dbReference>
<keyword evidence="2 5" id="KW-0808">Transferase</keyword>
<dbReference type="InterPro" id="IPR015890">
    <property type="entry name" value="Chorismate_C"/>
</dbReference>
<feature type="domain" description="Chorismate-utilising enzyme C-terminal" evidence="3">
    <location>
        <begin position="206"/>
        <end position="459"/>
    </location>
</feature>
<accession>A0A1A8TFC5</accession>
<gene>
    <name evidence="5" type="primary">pabB</name>
    <name evidence="5" type="ORF">MSP8886_01951</name>
</gene>
<dbReference type="InterPro" id="IPR005801">
    <property type="entry name" value="ADC_synthase"/>
</dbReference>
<evidence type="ECO:0000256" key="1">
    <source>
        <dbReference type="ARBA" id="ARBA00013139"/>
    </source>
</evidence>
<evidence type="ECO:0000259" key="4">
    <source>
        <dbReference type="Pfam" id="PF04715"/>
    </source>
</evidence>
<dbReference type="SUPFAM" id="SSF56322">
    <property type="entry name" value="ADC synthase"/>
    <property type="match status" value="1"/>
</dbReference>
<dbReference type="PANTHER" id="PTHR11236">
    <property type="entry name" value="AMINOBENZOATE/ANTHRANILATE SYNTHASE"/>
    <property type="match status" value="1"/>
</dbReference>
<dbReference type="EC" id="2.6.1.85" evidence="1"/>
<evidence type="ECO:0000259" key="3">
    <source>
        <dbReference type="Pfam" id="PF00425"/>
    </source>
</evidence>
<dbReference type="OrthoDB" id="9803598at2"/>
<dbReference type="GO" id="GO:0046820">
    <property type="term" value="F:4-amino-4-deoxychorismate synthase activity"/>
    <property type="evidence" value="ECO:0007669"/>
    <property type="project" value="UniProtKB-EC"/>
</dbReference>
<dbReference type="Pfam" id="PF04715">
    <property type="entry name" value="Anth_synt_I_N"/>
    <property type="match status" value="1"/>
</dbReference>
<dbReference type="PANTHER" id="PTHR11236:SF50">
    <property type="entry name" value="AMINODEOXYCHORISMATE SYNTHASE COMPONENT 1"/>
    <property type="match status" value="1"/>
</dbReference>
<dbReference type="NCBIfam" id="TIGR00553">
    <property type="entry name" value="pabB"/>
    <property type="match status" value="1"/>
</dbReference>
<evidence type="ECO:0000313" key="6">
    <source>
        <dbReference type="Proteomes" id="UP000092544"/>
    </source>
</evidence>
<name>A0A1A8TFC5_9GAMM</name>
<dbReference type="Pfam" id="PF00425">
    <property type="entry name" value="Chorismate_bind"/>
    <property type="match status" value="1"/>
</dbReference>
<dbReference type="GO" id="GO:0000162">
    <property type="term" value="P:L-tryptophan biosynthetic process"/>
    <property type="evidence" value="ECO:0007669"/>
    <property type="project" value="TreeGrafter"/>
</dbReference>
<dbReference type="EMBL" id="FLOB01000003">
    <property type="protein sequence ID" value="SBS30858.1"/>
    <property type="molecule type" value="Genomic_DNA"/>
</dbReference>
<dbReference type="InterPro" id="IPR006805">
    <property type="entry name" value="Anth_synth_I_N"/>
</dbReference>
<dbReference type="GO" id="GO:0009396">
    <property type="term" value="P:folic acid-containing compound biosynthetic process"/>
    <property type="evidence" value="ECO:0007669"/>
    <property type="project" value="InterPro"/>
</dbReference>